<protein>
    <submittedName>
        <fullName evidence="1">Uncharacterized protein</fullName>
    </submittedName>
</protein>
<proteinExistence type="predicted"/>
<dbReference type="Proteomes" id="UP001604277">
    <property type="component" value="Unassembled WGS sequence"/>
</dbReference>
<dbReference type="PANTHER" id="PTHR35486:SF1">
    <property type="entry name" value="OS02G0689500 PROTEIN"/>
    <property type="match status" value="1"/>
</dbReference>
<evidence type="ECO:0000313" key="2">
    <source>
        <dbReference type="Proteomes" id="UP001604277"/>
    </source>
</evidence>
<evidence type="ECO:0000313" key="1">
    <source>
        <dbReference type="EMBL" id="KAL2553705.1"/>
    </source>
</evidence>
<dbReference type="EMBL" id="JBFOLJ010000002">
    <property type="protein sequence ID" value="KAL2553705.1"/>
    <property type="molecule type" value="Genomic_DNA"/>
</dbReference>
<dbReference type="AlphaFoldDB" id="A0ABD1WW66"/>
<accession>A0ABD1WW66</accession>
<name>A0ABD1WW66_9LAMI</name>
<dbReference type="PANTHER" id="PTHR35486">
    <property type="entry name" value="EXPRESSED PROTEIN"/>
    <property type="match status" value="1"/>
</dbReference>
<comment type="caution">
    <text evidence="1">The sequence shown here is derived from an EMBL/GenBank/DDBJ whole genome shotgun (WGS) entry which is preliminary data.</text>
</comment>
<keyword evidence="2" id="KW-1185">Reference proteome</keyword>
<sequence>MGPTGSIVVVDNTSKKKRASGRFYSLFTGLFRSKLRKSDLNSTKISDPIVSGQLNSQDSCNASLSWFANIIPGHRKKQIRTFSLDENMICAQWRTCRNRDRKMSPMRNSDF</sequence>
<reference evidence="2" key="1">
    <citation type="submission" date="2024-07" db="EMBL/GenBank/DDBJ databases">
        <title>Two chromosome-level genome assemblies of Korean endemic species Abeliophyllum distichum and Forsythia ovata (Oleaceae).</title>
        <authorList>
            <person name="Jang H."/>
        </authorList>
    </citation>
    <scope>NUCLEOTIDE SEQUENCE [LARGE SCALE GENOMIC DNA]</scope>
</reference>
<organism evidence="1 2">
    <name type="scientific">Forsythia ovata</name>
    <dbReference type="NCBI Taxonomy" id="205694"/>
    <lineage>
        <taxon>Eukaryota</taxon>
        <taxon>Viridiplantae</taxon>
        <taxon>Streptophyta</taxon>
        <taxon>Embryophyta</taxon>
        <taxon>Tracheophyta</taxon>
        <taxon>Spermatophyta</taxon>
        <taxon>Magnoliopsida</taxon>
        <taxon>eudicotyledons</taxon>
        <taxon>Gunneridae</taxon>
        <taxon>Pentapetalae</taxon>
        <taxon>asterids</taxon>
        <taxon>lamiids</taxon>
        <taxon>Lamiales</taxon>
        <taxon>Oleaceae</taxon>
        <taxon>Forsythieae</taxon>
        <taxon>Forsythia</taxon>
    </lineage>
</organism>
<gene>
    <name evidence="1" type="ORF">Fot_07324</name>
</gene>